<dbReference type="Proteomes" id="UP000320359">
    <property type="component" value="Unassembled WGS sequence"/>
</dbReference>
<evidence type="ECO:0000256" key="1">
    <source>
        <dbReference type="ARBA" id="ARBA00004651"/>
    </source>
</evidence>
<dbReference type="AlphaFoldDB" id="A0A552X5F1"/>
<sequence>MTLIMYLLHHIPLPLLVVFPLVLACCVRTDTARRRGWMLIAAPLPMLLAVLLWYAQGQPEFITEIPWLMLGLHWRFDNTLAPILLMTVLLWTVAGIYVWQQLRDNSADQQPHIARYIRCWLLTLSGNIGLLVAGDIASFYTLFALMTFAAFGLVIHTQTPNALFAGKVYILLAVIGEGLLLSGLIWGAAHAAAGELTPTAPLISSLPAAIAASANGVWIALLLFLGFGVKAGLAGLHWWLPLAHPVAPTPASAVLSGAMIKAGLVGWLLTLPLGDFAAGGNFANVASLAVILGLIGAFGAALMGVFAKKAKAVLAYSSVSQMGMITVMLGTGWLYDAAWEAILAAIVVFAVHHGFNKGVLFFGVGWVSALSGRAATLMLVFLLIPALNLIGVPFSSGEYAKDLFKHVIADLPVGLLYPIFSAGALATTALMARYFYLLRKH</sequence>
<dbReference type="OrthoDB" id="9768329at2"/>
<organism evidence="10 11">
    <name type="scientific">Aliidiomarina halalkaliphila</name>
    <dbReference type="NCBI Taxonomy" id="2593535"/>
    <lineage>
        <taxon>Bacteria</taxon>
        <taxon>Pseudomonadati</taxon>
        <taxon>Pseudomonadota</taxon>
        <taxon>Gammaproteobacteria</taxon>
        <taxon>Alteromonadales</taxon>
        <taxon>Idiomarinaceae</taxon>
        <taxon>Aliidiomarina</taxon>
    </lineage>
</organism>
<feature type="transmembrane region" description="Helical" evidence="8">
    <location>
        <begin position="115"/>
        <end position="133"/>
    </location>
</feature>
<comment type="subcellular location">
    <subcellularLocation>
        <location evidence="1">Cell membrane</location>
        <topology evidence="1">Multi-pass membrane protein</topology>
    </subcellularLocation>
    <subcellularLocation>
        <location evidence="7">Membrane</location>
        <topology evidence="7">Multi-pass membrane protein</topology>
    </subcellularLocation>
</comment>
<feature type="transmembrane region" description="Helical" evidence="8">
    <location>
        <begin position="415"/>
        <end position="436"/>
    </location>
</feature>
<feature type="transmembrane region" description="Helical" evidence="8">
    <location>
        <begin position="313"/>
        <end position="335"/>
    </location>
</feature>
<feature type="transmembrane region" description="Helical" evidence="8">
    <location>
        <begin position="37"/>
        <end position="55"/>
    </location>
</feature>
<feature type="transmembrane region" description="Helical" evidence="8">
    <location>
        <begin position="79"/>
        <end position="99"/>
    </location>
</feature>
<dbReference type="GO" id="GO:0005886">
    <property type="term" value="C:plasma membrane"/>
    <property type="evidence" value="ECO:0007669"/>
    <property type="project" value="UniProtKB-SubCell"/>
</dbReference>
<dbReference type="RefSeq" id="WP_143235026.1">
    <property type="nucleotide sequence ID" value="NZ_VJWL01000001.1"/>
</dbReference>
<feature type="transmembrane region" description="Helical" evidence="8">
    <location>
        <begin position="374"/>
        <end position="395"/>
    </location>
</feature>
<keyword evidence="3" id="KW-1003">Cell membrane</keyword>
<comment type="similarity">
    <text evidence="2">Belongs to the CPA3 antiporters (TC 2.A.63) subunit D family.</text>
</comment>
<keyword evidence="4 7" id="KW-0812">Transmembrane</keyword>
<feature type="transmembrane region" description="Helical" evidence="8">
    <location>
        <begin position="250"/>
        <end position="270"/>
    </location>
</feature>
<dbReference type="PANTHER" id="PTHR42703:SF1">
    <property type="entry name" value="NA(+)_H(+) ANTIPORTER SUBUNIT D1"/>
    <property type="match status" value="1"/>
</dbReference>
<name>A0A552X5F1_9GAMM</name>
<evidence type="ECO:0000256" key="6">
    <source>
        <dbReference type="ARBA" id="ARBA00023136"/>
    </source>
</evidence>
<evidence type="ECO:0000256" key="3">
    <source>
        <dbReference type="ARBA" id="ARBA00022475"/>
    </source>
</evidence>
<keyword evidence="5 8" id="KW-1133">Transmembrane helix</keyword>
<gene>
    <name evidence="10" type="ORF">FM042_05255</name>
</gene>
<evidence type="ECO:0000256" key="5">
    <source>
        <dbReference type="ARBA" id="ARBA00022989"/>
    </source>
</evidence>
<evidence type="ECO:0000313" key="10">
    <source>
        <dbReference type="EMBL" id="TRW50244.1"/>
    </source>
</evidence>
<evidence type="ECO:0000256" key="7">
    <source>
        <dbReference type="RuleBase" id="RU000320"/>
    </source>
</evidence>
<feature type="domain" description="NADH:quinone oxidoreductase/Mrp antiporter transmembrane" evidence="9">
    <location>
        <begin position="133"/>
        <end position="369"/>
    </location>
</feature>
<feature type="transmembrane region" description="Helical" evidence="8">
    <location>
        <begin position="6"/>
        <end position="25"/>
    </location>
</feature>
<evidence type="ECO:0000256" key="4">
    <source>
        <dbReference type="ARBA" id="ARBA00022692"/>
    </source>
</evidence>
<keyword evidence="11" id="KW-1185">Reference proteome</keyword>
<evidence type="ECO:0000256" key="8">
    <source>
        <dbReference type="SAM" id="Phobius"/>
    </source>
</evidence>
<comment type="caution">
    <text evidence="10">The sequence shown here is derived from an EMBL/GenBank/DDBJ whole genome shotgun (WGS) entry which is preliminary data.</text>
</comment>
<keyword evidence="6 8" id="KW-0472">Membrane</keyword>
<dbReference type="InterPro" id="IPR050586">
    <property type="entry name" value="CPA3_Na-H_Antiporter_D"/>
</dbReference>
<protein>
    <submittedName>
        <fullName evidence="10">NADH-ubiquinone oxidoreductase</fullName>
    </submittedName>
</protein>
<reference evidence="10 11" key="1">
    <citation type="submission" date="2019-07" db="EMBL/GenBank/DDBJ databases">
        <authorList>
            <person name="Yang M."/>
            <person name="Zhao D."/>
            <person name="Xiang H."/>
        </authorList>
    </citation>
    <scope>NUCLEOTIDE SEQUENCE [LARGE SCALE GENOMIC DNA]</scope>
    <source>
        <strain evidence="10 11">IM1326</strain>
    </source>
</reference>
<evidence type="ECO:0000259" key="9">
    <source>
        <dbReference type="Pfam" id="PF00361"/>
    </source>
</evidence>
<dbReference type="InterPro" id="IPR001750">
    <property type="entry name" value="ND/Mrp_TM"/>
</dbReference>
<feature type="transmembrane region" description="Helical" evidence="8">
    <location>
        <begin position="139"/>
        <end position="156"/>
    </location>
</feature>
<dbReference type="EMBL" id="VJWL01000001">
    <property type="protein sequence ID" value="TRW50244.1"/>
    <property type="molecule type" value="Genomic_DNA"/>
</dbReference>
<keyword evidence="10" id="KW-0830">Ubiquinone</keyword>
<feature type="transmembrane region" description="Helical" evidence="8">
    <location>
        <begin position="282"/>
        <end position="306"/>
    </location>
</feature>
<feature type="transmembrane region" description="Helical" evidence="8">
    <location>
        <begin position="168"/>
        <end position="189"/>
    </location>
</feature>
<feature type="transmembrane region" description="Helical" evidence="8">
    <location>
        <begin position="341"/>
        <end position="367"/>
    </location>
</feature>
<accession>A0A552X5F1</accession>
<evidence type="ECO:0000313" key="11">
    <source>
        <dbReference type="Proteomes" id="UP000320359"/>
    </source>
</evidence>
<dbReference type="PANTHER" id="PTHR42703">
    <property type="entry name" value="NADH DEHYDROGENASE"/>
    <property type="match status" value="1"/>
</dbReference>
<evidence type="ECO:0000256" key="2">
    <source>
        <dbReference type="ARBA" id="ARBA00005346"/>
    </source>
</evidence>
<feature type="transmembrane region" description="Helical" evidence="8">
    <location>
        <begin position="209"/>
        <end position="229"/>
    </location>
</feature>
<dbReference type="Pfam" id="PF00361">
    <property type="entry name" value="Proton_antipo_M"/>
    <property type="match status" value="1"/>
</dbReference>
<proteinExistence type="inferred from homology"/>